<dbReference type="SUPFAM" id="SSF51905">
    <property type="entry name" value="FAD/NAD(P)-binding domain"/>
    <property type="match status" value="1"/>
</dbReference>
<name>A0A9Q0N1D6_9DIPT</name>
<evidence type="ECO:0000313" key="3">
    <source>
        <dbReference type="Proteomes" id="UP001151699"/>
    </source>
</evidence>
<comment type="caution">
    <text evidence="2">The sequence shown here is derived from an EMBL/GenBank/DDBJ whole genome shotgun (WGS) entry which is preliminary data.</text>
</comment>
<dbReference type="Pfam" id="PF01593">
    <property type="entry name" value="Amino_oxidase"/>
    <property type="match status" value="1"/>
</dbReference>
<evidence type="ECO:0000259" key="1">
    <source>
        <dbReference type="Pfam" id="PF01593"/>
    </source>
</evidence>
<gene>
    <name evidence="2" type="primary">PAO_4</name>
    <name evidence="2" type="ORF">Bhyg_06726</name>
</gene>
<organism evidence="2 3">
    <name type="scientific">Pseudolycoriella hygida</name>
    <dbReference type="NCBI Taxonomy" id="35572"/>
    <lineage>
        <taxon>Eukaryota</taxon>
        <taxon>Metazoa</taxon>
        <taxon>Ecdysozoa</taxon>
        <taxon>Arthropoda</taxon>
        <taxon>Hexapoda</taxon>
        <taxon>Insecta</taxon>
        <taxon>Pterygota</taxon>
        <taxon>Neoptera</taxon>
        <taxon>Endopterygota</taxon>
        <taxon>Diptera</taxon>
        <taxon>Nematocera</taxon>
        <taxon>Sciaroidea</taxon>
        <taxon>Sciaridae</taxon>
        <taxon>Pseudolycoriella</taxon>
    </lineage>
</organism>
<proteinExistence type="predicted"/>
<dbReference type="InterPro" id="IPR002937">
    <property type="entry name" value="Amino_oxidase"/>
</dbReference>
<keyword evidence="3" id="KW-1185">Reference proteome</keyword>
<feature type="domain" description="Amine oxidase" evidence="1">
    <location>
        <begin position="140"/>
        <end position="680"/>
    </location>
</feature>
<dbReference type="OrthoDB" id="7777654at2759"/>
<dbReference type="Proteomes" id="UP001151699">
    <property type="component" value="Chromosome B"/>
</dbReference>
<reference evidence="2" key="1">
    <citation type="submission" date="2022-07" db="EMBL/GenBank/DDBJ databases">
        <authorList>
            <person name="Trinca V."/>
            <person name="Uliana J.V.C."/>
            <person name="Torres T.T."/>
            <person name="Ward R.J."/>
            <person name="Monesi N."/>
        </authorList>
    </citation>
    <scope>NUCLEOTIDE SEQUENCE</scope>
    <source>
        <strain evidence="2">HSMRA1968</strain>
        <tissue evidence="2">Whole embryos</tissue>
    </source>
</reference>
<dbReference type="GO" id="GO:0016491">
    <property type="term" value="F:oxidoreductase activity"/>
    <property type="evidence" value="ECO:0007669"/>
    <property type="project" value="InterPro"/>
</dbReference>
<dbReference type="Gene3D" id="3.50.50.60">
    <property type="entry name" value="FAD/NAD(P)-binding domain"/>
    <property type="match status" value="1"/>
</dbReference>
<accession>A0A9Q0N1D6</accession>
<protein>
    <submittedName>
        <fullName evidence="2">Phenylalanine 2-monooxygenase</fullName>
    </submittedName>
</protein>
<dbReference type="AlphaFoldDB" id="A0A9Q0N1D6"/>
<evidence type="ECO:0000313" key="2">
    <source>
        <dbReference type="EMBL" id="KAJ6641783.1"/>
    </source>
</evidence>
<dbReference type="Gene3D" id="3.90.660.60">
    <property type="match status" value="1"/>
</dbReference>
<dbReference type="InterPro" id="IPR036188">
    <property type="entry name" value="FAD/NAD-bd_sf"/>
</dbReference>
<dbReference type="EMBL" id="WJQU01000002">
    <property type="protein sequence ID" value="KAJ6641783.1"/>
    <property type="molecule type" value="Genomic_DNA"/>
</dbReference>
<sequence>MDELGIDRFDMSISIIPALLYSQEASSADRKISEIAKDGQYYRHPDSALISYPMVVKKPLGTINKSLNIAIVGGGAAGIATLYELSNLDNAKDNISVTLYESDPDSFLHAPKGQTVRVAGLKAGRVSAAISSDDTNTDHAVYEIGAMRFPEISGLMWHYANVVYGGDKFVSPFPNPGTVPTEMLHGDRVDRFANGVWLDDRSATKQVVDIIRKGLVGGLTDENTSLFPIGGKDPAKISEILKSEKTTEDELKTINADWKTFAKENDKYTLETAVRKVIEANHANLPEISGSNDVAEKINYYVELFGTVGFGTGGFKSVFNMSILETMRLLLWNYSNEYVLPVAANVDFISMIYKAAREKQLKLVVKMARVAEACHLDGSDKGKTILIYYSVNHDGTEVFEPEKQEFDYVILATTPRQTSSIISKIGFNNDESRRLPLGDYKRQLPSDKYEGSVRPALVLSKKYDVPNSKLFSAVSNVHMICCSKIFATVKKSDFDKYAPEFLDKGKVKAIVANCGLGSSYVVPTTIVNERLQRKADEHYSFLISYAWEDDSKGMQHNFGKYPLNVVDTKSLLSAIVGRTTRYVKHPLTGKYEPWWFGQALRKCDLQDLLSYDWTTFNSAGSYKLDNVGDNYNSDLLFRYHTHALESTLDNRFFLANCSYSHLGGWLEGAFMSAVNAVCGLICAANGGKIETLSPAAQKVITSLDRVVEN</sequence>